<evidence type="ECO:0000256" key="4">
    <source>
        <dbReference type="ARBA" id="ARBA00010031"/>
    </source>
</evidence>
<dbReference type="PROSITE" id="PS52012">
    <property type="entry name" value="CFEM"/>
    <property type="match status" value="1"/>
</dbReference>
<comment type="similarity">
    <text evidence="13">Belongs to the SAT4 family.</text>
</comment>
<feature type="region of interest" description="Disordered" evidence="15">
    <location>
        <begin position="413"/>
        <end position="434"/>
    </location>
</feature>
<accession>A0A2P5HTL5</accession>
<dbReference type="GO" id="GO:0005576">
    <property type="term" value="C:extracellular region"/>
    <property type="evidence" value="ECO:0007669"/>
    <property type="project" value="UniProtKB-SubCell"/>
</dbReference>
<keyword evidence="12" id="KW-0449">Lipoprotein</keyword>
<evidence type="ECO:0000259" key="18">
    <source>
        <dbReference type="PROSITE" id="PS52012"/>
    </source>
</evidence>
<evidence type="ECO:0000313" key="20">
    <source>
        <dbReference type="Proteomes" id="UP000094444"/>
    </source>
</evidence>
<dbReference type="PANTHER" id="PTHR33048">
    <property type="entry name" value="PTH11-LIKE INTEGRAL MEMBRANE PROTEIN (AFU_ORTHOLOGUE AFUA_5G11245)"/>
    <property type="match status" value="1"/>
</dbReference>
<feature type="disulfide bond" evidence="14">
    <location>
        <begin position="47"/>
        <end position="54"/>
    </location>
</feature>
<evidence type="ECO:0000256" key="9">
    <source>
        <dbReference type="ARBA" id="ARBA00022989"/>
    </source>
</evidence>
<keyword evidence="8 17" id="KW-0732">Signal</keyword>
<keyword evidence="10 16" id="KW-0472">Membrane</keyword>
<dbReference type="STRING" id="158607.A0A2P5HTL5"/>
<dbReference type="InterPro" id="IPR052337">
    <property type="entry name" value="SAT4-like"/>
</dbReference>
<evidence type="ECO:0000256" key="5">
    <source>
        <dbReference type="ARBA" id="ARBA00022525"/>
    </source>
</evidence>
<evidence type="ECO:0000256" key="10">
    <source>
        <dbReference type="ARBA" id="ARBA00023136"/>
    </source>
</evidence>
<comment type="caution">
    <text evidence="14">Lacks conserved residue(s) required for the propagation of feature annotation.</text>
</comment>
<dbReference type="AlphaFoldDB" id="A0A2P5HTL5"/>
<evidence type="ECO:0000256" key="2">
    <source>
        <dbReference type="ARBA" id="ARBA00004589"/>
    </source>
</evidence>
<evidence type="ECO:0000256" key="6">
    <source>
        <dbReference type="ARBA" id="ARBA00022622"/>
    </source>
</evidence>
<sequence>MLAPWATLLVLLSLVQLAFSQASVLAGVPGCALSCLLETLTSPESPCPITNQTCICQSTALQANVSSCVLEACTVKEALTTLNISSTTCNVPVRDNRLVLDSISYAMLALSSVVVGIRFYVRSFMGDAGSIGTDDWIILATLVLGIPSTLLATLGAGGHGLGRDIWTLSFDEITMFAKYFYVLQTLYVVGLPMVKVSLLFFYLRVFPARPIRRVLWGTIVLISMYSFAFMFVSIFECAPISYFWESWDGEHKGKCLDLQAISWAQAAVSIVLDLWMLAIPLSQLPALKLHWKKKLSVGFMFFIGTFVTVVSILRLQSLMKYANSTNVTWDNTPVAIWSTIELNVGMICTSLPTLRLLAVKVWPVLNGSTIRSKFGYSGSRYGRSRYPKRSTDISSSGDGPLRLNSLKKIPEVKVDDAFPPPPDRVSDVGSRPSAPDPIHFGLSRSSSEMHSVHTFTSQHKLHKYSTSVPIRSASMPRRDVFDEISEIPPAGHGISRGHNNTLMVEDSVTVRSGRTGNSTIGGIVETYATMSSPMEYSMPVAYPEWPLNEPDNVPLPRGWPPEQQRQTQTMFPIGEAASSSSDLEDNEGRG</sequence>
<dbReference type="Pfam" id="PF05730">
    <property type="entry name" value="CFEM"/>
    <property type="match status" value="1"/>
</dbReference>
<comment type="subcellular location">
    <subcellularLocation>
        <location evidence="2">Membrane</location>
        <topology evidence="2">Lipid-anchor</topology>
        <topology evidence="2">GPI-anchor</topology>
    </subcellularLocation>
    <subcellularLocation>
        <location evidence="1">Membrane</location>
        <topology evidence="1">Multi-pass membrane protein</topology>
    </subcellularLocation>
    <subcellularLocation>
        <location evidence="3">Secreted</location>
    </subcellularLocation>
</comment>
<dbReference type="InterPro" id="IPR008427">
    <property type="entry name" value="Extracellular_membr_CFEM_dom"/>
</dbReference>
<dbReference type="PANTHER" id="PTHR33048:SF143">
    <property type="entry name" value="EXTRACELLULAR MEMBRANE PROTEIN CFEM DOMAIN-CONTAINING PROTEIN-RELATED"/>
    <property type="match status" value="1"/>
</dbReference>
<evidence type="ECO:0000256" key="17">
    <source>
        <dbReference type="SAM" id="SignalP"/>
    </source>
</evidence>
<feature type="transmembrane region" description="Helical" evidence="16">
    <location>
        <begin position="263"/>
        <end position="283"/>
    </location>
</feature>
<name>A0A2P5HTL5_DIAHE</name>
<evidence type="ECO:0000256" key="16">
    <source>
        <dbReference type="SAM" id="Phobius"/>
    </source>
</evidence>
<dbReference type="Proteomes" id="UP000094444">
    <property type="component" value="Unassembled WGS sequence"/>
</dbReference>
<proteinExistence type="inferred from homology"/>
<feature type="chain" id="PRO_5015117806" evidence="17">
    <location>
        <begin position="21"/>
        <end position="590"/>
    </location>
</feature>
<evidence type="ECO:0000256" key="11">
    <source>
        <dbReference type="ARBA" id="ARBA00023157"/>
    </source>
</evidence>
<feature type="region of interest" description="Disordered" evidence="15">
    <location>
        <begin position="548"/>
        <end position="590"/>
    </location>
</feature>
<keyword evidence="9 16" id="KW-1133">Transmembrane helix</keyword>
<evidence type="ECO:0000313" key="19">
    <source>
        <dbReference type="EMBL" id="POS73545.1"/>
    </source>
</evidence>
<organism evidence="19 20">
    <name type="scientific">Diaporthe helianthi</name>
    <dbReference type="NCBI Taxonomy" id="158607"/>
    <lineage>
        <taxon>Eukaryota</taxon>
        <taxon>Fungi</taxon>
        <taxon>Dikarya</taxon>
        <taxon>Ascomycota</taxon>
        <taxon>Pezizomycotina</taxon>
        <taxon>Sordariomycetes</taxon>
        <taxon>Sordariomycetidae</taxon>
        <taxon>Diaporthales</taxon>
        <taxon>Diaporthaceae</taxon>
        <taxon>Diaporthe</taxon>
    </lineage>
</organism>
<evidence type="ECO:0000256" key="8">
    <source>
        <dbReference type="ARBA" id="ARBA00022729"/>
    </source>
</evidence>
<dbReference type="Pfam" id="PF20684">
    <property type="entry name" value="Fung_rhodopsin"/>
    <property type="match status" value="1"/>
</dbReference>
<evidence type="ECO:0000256" key="15">
    <source>
        <dbReference type="SAM" id="MobiDB-lite"/>
    </source>
</evidence>
<evidence type="ECO:0000256" key="14">
    <source>
        <dbReference type="PROSITE-ProRule" id="PRU01356"/>
    </source>
</evidence>
<dbReference type="SMART" id="SM00747">
    <property type="entry name" value="CFEM"/>
    <property type="match status" value="1"/>
</dbReference>
<keyword evidence="6" id="KW-0325">Glycoprotein</keyword>
<keyword evidence="11 14" id="KW-1015">Disulfide bond</keyword>
<evidence type="ECO:0000256" key="13">
    <source>
        <dbReference type="ARBA" id="ARBA00038359"/>
    </source>
</evidence>
<feature type="transmembrane region" description="Helical" evidence="16">
    <location>
        <begin position="295"/>
        <end position="315"/>
    </location>
</feature>
<comment type="similarity">
    <text evidence="4">Belongs to the RBT5 family.</text>
</comment>
<dbReference type="EMBL" id="MAVT02000778">
    <property type="protein sequence ID" value="POS73545.1"/>
    <property type="molecule type" value="Genomic_DNA"/>
</dbReference>
<evidence type="ECO:0000256" key="3">
    <source>
        <dbReference type="ARBA" id="ARBA00004613"/>
    </source>
</evidence>
<keyword evidence="6" id="KW-0336">GPI-anchor</keyword>
<feature type="transmembrane region" description="Helical" evidence="16">
    <location>
        <begin position="136"/>
        <end position="159"/>
    </location>
</feature>
<feature type="transmembrane region" description="Helical" evidence="16">
    <location>
        <begin position="179"/>
        <end position="202"/>
    </location>
</feature>
<comment type="caution">
    <text evidence="19">The sequence shown here is derived from an EMBL/GenBank/DDBJ whole genome shotgun (WGS) entry which is preliminary data.</text>
</comment>
<evidence type="ECO:0000256" key="12">
    <source>
        <dbReference type="ARBA" id="ARBA00023288"/>
    </source>
</evidence>
<evidence type="ECO:0000256" key="7">
    <source>
        <dbReference type="ARBA" id="ARBA00022692"/>
    </source>
</evidence>
<dbReference type="GO" id="GO:0098552">
    <property type="term" value="C:side of membrane"/>
    <property type="evidence" value="ECO:0007669"/>
    <property type="project" value="UniProtKB-KW"/>
</dbReference>
<feature type="domain" description="CFEM" evidence="18">
    <location>
        <begin position="3"/>
        <end position="114"/>
    </location>
</feature>
<reference evidence="19" key="1">
    <citation type="submission" date="2017-09" db="EMBL/GenBank/DDBJ databases">
        <title>Polyketide synthases of a Diaporthe helianthi virulent isolate.</title>
        <authorList>
            <person name="Baroncelli R."/>
        </authorList>
    </citation>
    <scope>NUCLEOTIDE SEQUENCE [LARGE SCALE GENOMIC DNA]</scope>
    <source>
        <strain evidence="19">7/96</strain>
    </source>
</reference>
<gene>
    <name evidence="19" type="ORF">DHEL01_v208062</name>
</gene>
<dbReference type="InterPro" id="IPR049326">
    <property type="entry name" value="Rhodopsin_dom_fungi"/>
</dbReference>
<feature type="signal peptide" evidence="17">
    <location>
        <begin position="1"/>
        <end position="20"/>
    </location>
</feature>
<feature type="transmembrane region" description="Helical" evidence="16">
    <location>
        <begin position="102"/>
        <end position="121"/>
    </location>
</feature>
<protein>
    <submittedName>
        <fullName evidence="19">CFEM domain-containing protein</fullName>
    </submittedName>
</protein>
<keyword evidence="5" id="KW-0964">Secreted</keyword>
<keyword evidence="7 16" id="KW-0812">Transmembrane</keyword>
<dbReference type="InParanoid" id="A0A2P5HTL5"/>
<keyword evidence="20" id="KW-1185">Reference proteome</keyword>
<feature type="disulfide bond" evidence="14">
    <location>
        <begin position="56"/>
        <end position="89"/>
    </location>
</feature>
<dbReference type="OrthoDB" id="2496787at2759"/>
<feature type="transmembrane region" description="Helical" evidence="16">
    <location>
        <begin position="214"/>
        <end position="243"/>
    </location>
</feature>
<evidence type="ECO:0000256" key="1">
    <source>
        <dbReference type="ARBA" id="ARBA00004141"/>
    </source>
</evidence>